<protein>
    <recommendedName>
        <fullName evidence="8">Ribonuclease VapC</fullName>
        <shortName evidence="8">RNase VapC</shortName>
        <ecNumber evidence="8">3.1.-.-</ecNumber>
    </recommendedName>
    <alternativeName>
        <fullName evidence="8">Toxin VapC</fullName>
    </alternativeName>
</protein>
<evidence type="ECO:0000256" key="1">
    <source>
        <dbReference type="ARBA" id="ARBA00001946"/>
    </source>
</evidence>
<evidence type="ECO:0000256" key="6">
    <source>
        <dbReference type="ARBA" id="ARBA00022842"/>
    </source>
</evidence>
<feature type="binding site" evidence="8">
    <location>
        <position position="8"/>
    </location>
    <ligand>
        <name>Mg(2+)</name>
        <dbReference type="ChEBI" id="CHEBI:18420"/>
    </ligand>
</feature>
<comment type="function">
    <text evidence="8">Toxic component of a toxin-antitoxin (TA) system. An RNase.</text>
</comment>
<dbReference type="Pfam" id="PF01850">
    <property type="entry name" value="PIN"/>
    <property type="match status" value="1"/>
</dbReference>
<evidence type="ECO:0000313" key="11">
    <source>
        <dbReference type="Proteomes" id="UP000260665"/>
    </source>
</evidence>
<feature type="binding site" evidence="8">
    <location>
        <position position="99"/>
    </location>
    <ligand>
        <name>Mg(2+)</name>
        <dbReference type="ChEBI" id="CHEBI:18420"/>
    </ligand>
</feature>
<dbReference type="CDD" id="cd18745">
    <property type="entry name" value="PIN_VapC4-5_FitB-like"/>
    <property type="match status" value="1"/>
</dbReference>
<dbReference type="HAMAP" id="MF_00265">
    <property type="entry name" value="VapC_Nob1"/>
    <property type="match status" value="1"/>
</dbReference>
<dbReference type="Proteomes" id="UP000260665">
    <property type="component" value="Unassembled WGS sequence"/>
</dbReference>
<sequence>MSVKYLLDTNTLIYAQKRQGQCLPRIAQHPSEGLVWSVVSLQELAFGMGKSAYPERMKAYLEALKHLYALLNFDGACAERAGQLRAQLALQGTPIGPYDLQIAATALVHGLTLVSRNTREFARVPGLLFEDWYE</sequence>
<dbReference type="AlphaFoldDB" id="A0A3E1RHI7"/>
<dbReference type="InterPro" id="IPR022907">
    <property type="entry name" value="VapC_family"/>
</dbReference>
<dbReference type="GO" id="GO:0016787">
    <property type="term" value="F:hydrolase activity"/>
    <property type="evidence" value="ECO:0007669"/>
    <property type="project" value="UniProtKB-KW"/>
</dbReference>
<dbReference type="PANTHER" id="PTHR33653:SF1">
    <property type="entry name" value="RIBONUCLEASE VAPC2"/>
    <property type="match status" value="1"/>
</dbReference>
<keyword evidence="11" id="KW-1185">Reference proteome</keyword>
<evidence type="ECO:0000256" key="8">
    <source>
        <dbReference type="HAMAP-Rule" id="MF_00265"/>
    </source>
</evidence>
<keyword evidence="6 8" id="KW-0460">Magnesium</keyword>
<dbReference type="GO" id="GO:0090729">
    <property type="term" value="F:toxin activity"/>
    <property type="evidence" value="ECO:0007669"/>
    <property type="project" value="UniProtKB-KW"/>
</dbReference>
<dbReference type="EMBL" id="QFZK01000001">
    <property type="protein sequence ID" value="RFO98701.1"/>
    <property type="molecule type" value="Genomic_DNA"/>
</dbReference>
<keyword evidence="8" id="KW-0800">Toxin</keyword>
<evidence type="ECO:0000256" key="5">
    <source>
        <dbReference type="ARBA" id="ARBA00022801"/>
    </source>
</evidence>
<dbReference type="InterPro" id="IPR029060">
    <property type="entry name" value="PIN-like_dom_sf"/>
</dbReference>
<comment type="similarity">
    <text evidence="7 8">Belongs to the PINc/VapC protein family.</text>
</comment>
<name>A0A3E1RHI7_9BURK</name>
<dbReference type="InterPro" id="IPR002716">
    <property type="entry name" value="PIN_dom"/>
</dbReference>
<evidence type="ECO:0000256" key="3">
    <source>
        <dbReference type="ARBA" id="ARBA00022722"/>
    </source>
</evidence>
<organism evidence="10 11">
    <name type="scientific">Rhodoferax lacus</name>
    <dbReference type="NCBI Taxonomy" id="2184758"/>
    <lineage>
        <taxon>Bacteria</taxon>
        <taxon>Pseudomonadati</taxon>
        <taxon>Pseudomonadota</taxon>
        <taxon>Betaproteobacteria</taxon>
        <taxon>Burkholderiales</taxon>
        <taxon>Comamonadaceae</taxon>
        <taxon>Rhodoferax</taxon>
    </lineage>
</organism>
<dbReference type="GO" id="GO:0000287">
    <property type="term" value="F:magnesium ion binding"/>
    <property type="evidence" value="ECO:0007669"/>
    <property type="project" value="UniProtKB-UniRule"/>
</dbReference>
<evidence type="ECO:0000313" key="10">
    <source>
        <dbReference type="EMBL" id="RFO98701.1"/>
    </source>
</evidence>
<comment type="caution">
    <text evidence="10">The sequence shown here is derived from an EMBL/GenBank/DDBJ whole genome shotgun (WGS) entry which is preliminary data.</text>
</comment>
<reference evidence="10 11" key="1">
    <citation type="submission" date="2018-05" db="EMBL/GenBank/DDBJ databases">
        <title>Rhodoferax soyangensis sp.nov., isolated from an oligotrophic freshwater lake.</title>
        <authorList>
            <person name="Park M."/>
        </authorList>
    </citation>
    <scope>NUCLEOTIDE SEQUENCE [LARGE SCALE GENOMIC DNA]</scope>
    <source>
        <strain evidence="10 11">IMCC26218</strain>
    </source>
</reference>
<dbReference type="RefSeq" id="WP_117173547.1">
    <property type="nucleotide sequence ID" value="NZ_QFZK01000001.1"/>
</dbReference>
<keyword evidence="3 8" id="KW-0540">Nuclease</keyword>
<feature type="domain" description="PIN" evidence="9">
    <location>
        <begin position="5"/>
        <end position="126"/>
    </location>
</feature>
<keyword evidence="2 8" id="KW-1277">Toxin-antitoxin system</keyword>
<dbReference type="PANTHER" id="PTHR33653">
    <property type="entry name" value="RIBONUCLEASE VAPC2"/>
    <property type="match status" value="1"/>
</dbReference>
<dbReference type="EC" id="3.1.-.-" evidence="8"/>
<dbReference type="SUPFAM" id="SSF88723">
    <property type="entry name" value="PIN domain-like"/>
    <property type="match status" value="1"/>
</dbReference>
<dbReference type="OrthoDB" id="9796690at2"/>
<gene>
    <name evidence="8" type="primary">vapC</name>
    <name evidence="10" type="ORF">DIC66_02115</name>
</gene>
<keyword evidence="5 8" id="KW-0378">Hydrolase</keyword>
<evidence type="ECO:0000256" key="4">
    <source>
        <dbReference type="ARBA" id="ARBA00022723"/>
    </source>
</evidence>
<dbReference type="InterPro" id="IPR050556">
    <property type="entry name" value="Type_II_TA_system_RNase"/>
</dbReference>
<keyword evidence="4 8" id="KW-0479">Metal-binding</keyword>
<dbReference type="GO" id="GO:0004540">
    <property type="term" value="F:RNA nuclease activity"/>
    <property type="evidence" value="ECO:0007669"/>
    <property type="project" value="InterPro"/>
</dbReference>
<comment type="cofactor">
    <cofactor evidence="1 8">
        <name>Mg(2+)</name>
        <dbReference type="ChEBI" id="CHEBI:18420"/>
    </cofactor>
</comment>
<dbReference type="Gene3D" id="3.40.50.1010">
    <property type="entry name" value="5'-nuclease"/>
    <property type="match status" value="1"/>
</dbReference>
<evidence type="ECO:0000256" key="7">
    <source>
        <dbReference type="ARBA" id="ARBA00038093"/>
    </source>
</evidence>
<evidence type="ECO:0000259" key="9">
    <source>
        <dbReference type="Pfam" id="PF01850"/>
    </source>
</evidence>
<proteinExistence type="inferred from homology"/>
<evidence type="ECO:0000256" key="2">
    <source>
        <dbReference type="ARBA" id="ARBA00022649"/>
    </source>
</evidence>
<accession>A0A3E1RHI7</accession>